<keyword evidence="2" id="KW-1185">Reference proteome</keyword>
<protein>
    <submittedName>
        <fullName evidence="1">Uncharacterized protein</fullName>
    </submittedName>
</protein>
<dbReference type="EMBL" id="FNCZ01000009">
    <property type="protein sequence ID" value="SDI30566.1"/>
    <property type="molecule type" value="Genomic_DNA"/>
</dbReference>
<dbReference type="OrthoDB" id="1149272at2"/>
<dbReference type="RefSeq" id="WP_092470126.1">
    <property type="nucleotide sequence ID" value="NZ_FNCZ01000009.1"/>
</dbReference>
<gene>
    <name evidence="1" type="ORF">SAMN04489796_10982</name>
</gene>
<dbReference type="AlphaFoldDB" id="A0A1G8JHB1"/>
<reference evidence="2" key="1">
    <citation type="submission" date="2016-10" db="EMBL/GenBank/DDBJ databases">
        <authorList>
            <person name="Varghese N."/>
            <person name="Submissions S."/>
        </authorList>
    </citation>
    <scope>NUCLEOTIDE SEQUENCE [LARGE SCALE GENOMIC DNA]</scope>
    <source>
        <strain evidence="2">DSM 15363</strain>
    </source>
</reference>
<evidence type="ECO:0000313" key="2">
    <source>
        <dbReference type="Proteomes" id="UP000199492"/>
    </source>
</evidence>
<name>A0A1G8JHB1_9FLAO</name>
<sequence>MILKYYNSFEEIDTHLNILKLQKSIEKELLIYNYHKAKYLPYPKHIALEIGDILQEKIIKILLNRYYWIF</sequence>
<evidence type="ECO:0000313" key="1">
    <source>
        <dbReference type="EMBL" id="SDI30566.1"/>
    </source>
</evidence>
<accession>A0A1G8JHB1</accession>
<dbReference type="Proteomes" id="UP000199492">
    <property type="component" value="Unassembled WGS sequence"/>
</dbReference>
<proteinExistence type="predicted"/>
<organism evidence="1 2">
    <name type="scientific">Winogradskyella thalassocola</name>
    <dbReference type="NCBI Taxonomy" id="262004"/>
    <lineage>
        <taxon>Bacteria</taxon>
        <taxon>Pseudomonadati</taxon>
        <taxon>Bacteroidota</taxon>
        <taxon>Flavobacteriia</taxon>
        <taxon>Flavobacteriales</taxon>
        <taxon>Flavobacteriaceae</taxon>
        <taxon>Winogradskyella</taxon>
    </lineage>
</organism>